<dbReference type="STRING" id="50429.A0A2B4RBL0"/>
<dbReference type="AlphaFoldDB" id="A0A2B4RBL0"/>
<reference evidence="3" key="1">
    <citation type="journal article" date="2017" name="bioRxiv">
        <title>Comparative analysis of the genomes of Stylophora pistillata and Acropora digitifera provides evidence for extensive differences between species of corals.</title>
        <authorList>
            <person name="Voolstra C.R."/>
            <person name="Li Y."/>
            <person name="Liew Y.J."/>
            <person name="Baumgarten S."/>
            <person name="Zoccola D."/>
            <person name="Flot J.-F."/>
            <person name="Tambutte S."/>
            <person name="Allemand D."/>
            <person name="Aranda M."/>
        </authorList>
    </citation>
    <scope>NUCLEOTIDE SEQUENCE [LARGE SCALE GENOMIC DNA]</scope>
</reference>
<dbReference type="PANTHER" id="PTHR11145:SF8">
    <property type="entry name" value="RE57120P"/>
    <property type="match status" value="1"/>
</dbReference>
<dbReference type="GO" id="GO:0051260">
    <property type="term" value="P:protein homooligomerization"/>
    <property type="evidence" value="ECO:0007669"/>
    <property type="project" value="InterPro"/>
</dbReference>
<organism evidence="2 3">
    <name type="scientific">Stylophora pistillata</name>
    <name type="common">Smooth cauliflower coral</name>
    <dbReference type="NCBI Taxonomy" id="50429"/>
    <lineage>
        <taxon>Eukaryota</taxon>
        <taxon>Metazoa</taxon>
        <taxon>Cnidaria</taxon>
        <taxon>Anthozoa</taxon>
        <taxon>Hexacorallia</taxon>
        <taxon>Scleractinia</taxon>
        <taxon>Astrocoeniina</taxon>
        <taxon>Pocilloporidae</taxon>
        <taxon>Stylophora</taxon>
    </lineage>
</organism>
<dbReference type="EMBL" id="LSMT01000824">
    <property type="protein sequence ID" value="PFX14189.1"/>
    <property type="molecule type" value="Genomic_DNA"/>
</dbReference>
<comment type="caution">
    <text evidence="2">The sequence shown here is derived from an EMBL/GenBank/DDBJ whole genome shotgun (WGS) entry which is preliminary data.</text>
</comment>
<dbReference type="PANTHER" id="PTHR11145">
    <property type="entry name" value="BTB/POZ DOMAIN-CONTAINING ADAPTER FOR CUL3-MEDIATED RHOA DEGRADATION PROTEIN FAMILY MEMBER"/>
    <property type="match status" value="1"/>
</dbReference>
<gene>
    <name evidence="2" type="primary">KCTD10</name>
    <name evidence="2" type="ORF">AWC38_SpisGene21680</name>
</gene>
<dbReference type="InterPro" id="IPR045068">
    <property type="entry name" value="BACURD1-3"/>
</dbReference>
<keyword evidence="3" id="KW-1185">Reference proteome</keyword>
<dbReference type="PROSITE" id="PS51886">
    <property type="entry name" value="TLDC"/>
    <property type="match status" value="1"/>
</dbReference>
<dbReference type="Gene3D" id="3.30.710.10">
    <property type="entry name" value="Potassium Channel Kv1.1, Chain A"/>
    <property type="match status" value="1"/>
</dbReference>
<evidence type="ECO:0000313" key="3">
    <source>
        <dbReference type="Proteomes" id="UP000225706"/>
    </source>
</evidence>
<dbReference type="Proteomes" id="UP000225706">
    <property type="component" value="Unassembled WGS sequence"/>
</dbReference>
<accession>A0A2B4RBL0</accession>
<protein>
    <submittedName>
        <fullName evidence="2">BTB/POZ domain-containing adapter for CUL3-mediated RhoA degradation protein 3</fullName>
    </submittedName>
</protein>
<evidence type="ECO:0000313" key="2">
    <source>
        <dbReference type="EMBL" id="PFX14189.1"/>
    </source>
</evidence>
<dbReference type="SMART" id="SM00584">
    <property type="entry name" value="TLDc"/>
    <property type="match status" value="1"/>
</dbReference>
<feature type="domain" description="TLDc" evidence="1">
    <location>
        <begin position="98"/>
        <end position="246"/>
    </location>
</feature>
<proteinExistence type="predicted"/>
<evidence type="ECO:0000259" key="1">
    <source>
        <dbReference type="PROSITE" id="PS51886"/>
    </source>
</evidence>
<dbReference type="InterPro" id="IPR011333">
    <property type="entry name" value="SKP1/BTB/POZ_sf"/>
</dbReference>
<dbReference type="Pfam" id="PF07534">
    <property type="entry name" value="TLD"/>
    <property type="match status" value="1"/>
</dbReference>
<dbReference type="SUPFAM" id="SSF54695">
    <property type="entry name" value="POZ domain"/>
    <property type="match status" value="1"/>
</dbReference>
<dbReference type="InterPro" id="IPR003131">
    <property type="entry name" value="T1-type_BTB"/>
</dbReference>
<dbReference type="InterPro" id="IPR006571">
    <property type="entry name" value="TLDc_dom"/>
</dbReference>
<sequence length="246" mass="27729">MLLFLDTGSMLNAMFSGRFETKPGEDGSYFIDRDGTHFRYILNYLRTGELIVPNDEIIRRELLAEAKFYQVEGMINELEPKPTADLVPNVVQPFKDSLILSSSQGQTLMSWLKNTSGFPKTNEQLLYRASRNGWAASNFHSCCDNKGPTVTVVKSGNYIFGGYTEQSWDVLWEEAMERAFFREGRLFDSPGVKAHPGKSAYENQRKMSSPLDLEEARDLLSNADFEAICKQAEGLNEYSSPGKCSV</sequence>
<dbReference type="Pfam" id="PF02214">
    <property type="entry name" value="BTB_2"/>
    <property type="match status" value="1"/>
</dbReference>
<name>A0A2B4RBL0_STYPI</name>
<dbReference type="OrthoDB" id="2414723at2759"/>